<keyword evidence="1" id="KW-0805">Transcription regulation</keyword>
<dbReference type="Proteomes" id="UP000253410">
    <property type="component" value="Unassembled WGS sequence"/>
</dbReference>
<feature type="domain" description="HTH hxlR-type" evidence="4">
    <location>
        <begin position="12"/>
        <end position="110"/>
    </location>
</feature>
<dbReference type="PANTHER" id="PTHR33204">
    <property type="entry name" value="TRANSCRIPTIONAL REGULATOR, MARR FAMILY"/>
    <property type="match status" value="1"/>
</dbReference>
<dbReference type="PANTHER" id="PTHR33204:SF29">
    <property type="entry name" value="TRANSCRIPTIONAL REGULATOR"/>
    <property type="match status" value="1"/>
</dbReference>
<dbReference type="PROSITE" id="PS51118">
    <property type="entry name" value="HTH_HXLR"/>
    <property type="match status" value="1"/>
</dbReference>
<evidence type="ECO:0000313" key="6">
    <source>
        <dbReference type="Proteomes" id="UP000253410"/>
    </source>
</evidence>
<dbReference type="AlphaFoldDB" id="A0A365XV49"/>
<dbReference type="Pfam" id="PF01638">
    <property type="entry name" value="HxlR"/>
    <property type="match status" value="1"/>
</dbReference>
<dbReference type="RefSeq" id="WP_113618728.1">
    <property type="nucleotide sequence ID" value="NZ_QFFJ01000002.1"/>
</dbReference>
<evidence type="ECO:0000313" key="5">
    <source>
        <dbReference type="EMBL" id="RBL89978.1"/>
    </source>
</evidence>
<evidence type="ECO:0000256" key="1">
    <source>
        <dbReference type="ARBA" id="ARBA00023015"/>
    </source>
</evidence>
<reference evidence="5 6" key="1">
    <citation type="submission" date="2018-05" db="EMBL/GenBank/DDBJ databases">
        <title>Chitinophaga sp. K3CV102501T nov., isolated from isolated from a monsoon evergreen broad-leaved forest soil.</title>
        <authorList>
            <person name="Lv Y."/>
        </authorList>
    </citation>
    <scope>NUCLEOTIDE SEQUENCE [LARGE SCALE GENOMIC DNA]</scope>
    <source>
        <strain evidence="5 6">GDMCC 1.1325</strain>
    </source>
</reference>
<proteinExistence type="predicted"/>
<dbReference type="InterPro" id="IPR002577">
    <property type="entry name" value="HTH_HxlR"/>
</dbReference>
<dbReference type="InterPro" id="IPR036388">
    <property type="entry name" value="WH-like_DNA-bd_sf"/>
</dbReference>
<dbReference type="InterPro" id="IPR036390">
    <property type="entry name" value="WH_DNA-bd_sf"/>
</dbReference>
<evidence type="ECO:0000259" key="4">
    <source>
        <dbReference type="PROSITE" id="PS51118"/>
    </source>
</evidence>
<dbReference type="OrthoDB" id="8231503at2"/>
<accession>A0A365XV49</accession>
<keyword evidence="2" id="KW-0238">DNA-binding</keyword>
<evidence type="ECO:0000256" key="2">
    <source>
        <dbReference type="ARBA" id="ARBA00023125"/>
    </source>
</evidence>
<dbReference type="SUPFAM" id="SSF46785">
    <property type="entry name" value="Winged helix' DNA-binding domain"/>
    <property type="match status" value="1"/>
</dbReference>
<dbReference type="GO" id="GO:0003677">
    <property type="term" value="F:DNA binding"/>
    <property type="evidence" value="ECO:0007669"/>
    <property type="project" value="UniProtKB-KW"/>
</dbReference>
<sequence>MYEKKIPKEFTCGMAVLMEIIGGKWKSYLIYLIKNGVRRPAELQRAMPSASRRVLDLQLRELEFHGIIRRVIYPEMPPKVEYYLTSFGESMLPVVASMEEWGLKYMDTFKTLMEEKKEALPETGKGVIKQIKTGKVFDLPTAANQ</sequence>
<name>A0A365XV49_9BACT</name>
<dbReference type="EMBL" id="QFFJ01000002">
    <property type="protein sequence ID" value="RBL89978.1"/>
    <property type="molecule type" value="Genomic_DNA"/>
</dbReference>
<organism evidence="5 6">
    <name type="scientific">Chitinophaga flava</name>
    <dbReference type="NCBI Taxonomy" id="2259036"/>
    <lineage>
        <taxon>Bacteria</taxon>
        <taxon>Pseudomonadati</taxon>
        <taxon>Bacteroidota</taxon>
        <taxon>Chitinophagia</taxon>
        <taxon>Chitinophagales</taxon>
        <taxon>Chitinophagaceae</taxon>
        <taxon>Chitinophaga</taxon>
    </lineage>
</organism>
<gene>
    <name evidence="5" type="ORF">DF182_26250</name>
</gene>
<dbReference type="Gene3D" id="1.10.10.10">
    <property type="entry name" value="Winged helix-like DNA-binding domain superfamily/Winged helix DNA-binding domain"/>
    <property type="match status" value="1"/>
</dbReference>
<keyword evidence="3" id="KW-0804">Transcription</keyword>
<protein>
    <submittedName>
        <fullName evidence="5">Transcriptional regulator</fullName>
    </submittedName>
</protein>
<comment type="caution">
    <text evidence="5">The sequence shown here is derived from an EMBL/GenBank/DDBJ whole genome shotgun (WGS) entry which is preliminary data.</text>
</comment>
<keyword evidence="6" id="KW-1185">Reference proteome</keyword>
<evidence type="ECO:0000256" key="3">
    <source>
        <dbReference type="ARBA" id="ARBA00023163"/>
    </source>
</evidence>